<dbReference type="PROSITE" id="PS50249">
    <property type="entry name" value="MPN"/>
    <property type="match status" value="1"/>
</dbReference>
<evidence type="ECO:0000256" key="1">
    <source>
        <dbReference type="SAM" id="MobiDB-lite"/>
    </source>
</evidence>
<feature type="compositionally biased region" description="Polar residues" evidence="1">
    <location>
        <begin position="882"/>
        <end position="891"/>
    </location>
</feature>
<feature type="compositionally biased region" description="Basic residues" evidence="1">
    <location>
        <begin position="258"/>
        <end position="268"/>
    </location>
</feature>
<feature type="region of interest" description="Disordered" evidence="1">
    <location>
        <begin position="244"/>
        <end position="366"/>
    </location>
</feature>
<dbReference type="InterPro" id="IPR037518">
    <property type="entry name" value="MPN"/>
</dbReference>
<feature type="region of interest" description="Disordered" evidence="1">
    <location>
        <begin position="828"/>
        <end position="891"/>
    </location>
</feature>
<feature type="region of interest" description="Disordered" evidence="1">
    <location>
        <begin position="1187"/>
        <end position="1210"/>
    </location>
</feature>
<feature type="region of interest" description="Disordered" evidence="1">
    <location>
        <begin position="395"/>
        <end position="438"/>
    </location>
</feature>
<feature type="domain" description="MPN" evidence="2">
    <location>
        <begin position="588"/>
        <end position="732"/>
    </location>
</feature>
<sequence length="1474" mass="164349">MRQSHLPHTSGNGTTSPHFGDLPVSGLNSMNNLLKNPIHNSLNNSMGMDYQQQVQLRPQQQHNSKPHMHHAPRMSQQMQMMQMDMQLQMQAQGHWPILVFGNSNYSPLMCTTLINKELAQSLPKGIIEKFRKLEEQEKNFKFASQTKLVLYLGTNDWNTVRSDLVIPWSEKNTVEKHHKRIIQRFSFDDPKVSEKMKQLLDAARATYAFFLRALDDATVIERDGWEVIPDILFKVRQGFDPNSMDLGLPSSTSSVKSKPSKAKPKPKKEKKESTKKESAKKETKAKPAAFKAKTKRAITGTGQFNCSKTNKPAPAPAPVTTTAAMAPVPSLPPPQPKPQPPQPPQTSEAPAVGLKKNPSRKRNKSQLVLDAEAAIAHEKKQRLDKKNREKKLTLERAQLKEKKEREKKERMRAAEINMEKKKRDEEKDKDEVEKNAKAKAEVENLSNSIITTNGTYRYACEQGPNCYATCNCGLNPTTSTGGIVRDHRRTAGGSLKSAKASSIVHELSSGTLNPHTLIACENYIGGPELRFMGKNVILHQGMAQTMKTSKGYFVIDTAADAESAELKESEVFELGQQVGLYSIQPFDVVVSPDVGFMTDLHSHLVTCEVIGFLAGRYDPIEKTIYVQAAFPCMATVRDDSGGTDVEMCPVSQIVVRDAILQLGLEVIGWYHNHPAFQPDPSVTDIENQTNHQKLVAMSIENVAGELNKGIKNFNKARGGKTSIVPFVGLIVGTYDPNVEEAESIMRWFHAKPHGSMQCEFPMNLQVTYREFRRELEDGFSREELTANGSGRRREDRKKVLEAMYSSSKSRSVQDNNTKKIAAGREALVKQQKAEKEEKEKKAEKKKEMGNEKEKEVVEEVVSEEKKEETEKKEKTEEPTLPPANQNLTPLTNANNNYNEGEVNSNVGGDLVQIETDSIADSDFHATANSPNPSLMPNDGGDRVVNRDNTHSPMTPIPHISTSNVTPPPPKMMDDAALTSVNIGAIAPAPKAPKPVTTPDSLMVFCEELPASVVERLTKKLLSSMDAALNRISPNRAEAWLHNEEIRKQVRATKAAIKSKSTTSSSIFRRNTNNETTINGQPTASAQNRPNNNNTKQMNPSTGRRKSPVIPDEHLGEFREMVKRNPTWTQPQYIKQFSLQNPNVTKSMVRESLYIYFIKIKNEYVFKDDLDPSELTVLIEKQEAIKESRKTKRAQKDEAKMGGGSEVDFDGGEKVEGMQIENEGDHGSGVVVAPVVAPVFSQPVLGRALPPPPTTPPPPPPMHESVDWSALPRVETSSLDFSQKATFIHLTHSEVQSLLQAKQAIGISKFSKIVSEAVKKIAPAGGKKLLLDLLLFNLEDKASALVHAAETLVMFYRASEGNPRVNLSEVWDGGDGTLSTFDKIVETLQRWVWAMGLTNKEGEDATMTFFVGTLMFIVDGWKEHQDWIYEEEQRAGLKGKSVQVLKKKVEPTEKKVILSDDEKEVRHREEQSDEP</sequence>
<feature type="region of interest" description="Disordered" evidence="1">
    <location>
        <begin position="1051"/>
        <end position="1109"/>
    </location>
</feature>
<evidence type="ECO:0000259" key="2">
    <source>
        <dbReference type="PROSITE" id="PS50249"/>
    </source>
</evidence>
<reference evidence="4" key="1">
    <citation type="journal article" date="2023" name="Commun. Biol.">
        <title>Genome analysis of Parmales, the sister group of diatoms, reveals the evolutionary specialization of diatoms from phago-mixotrophs to photoautotrophs.</title>
        <authorList>
            <person name="Ban H."/>
            <person name="Sato S."/>
            <person name="Yoshikawa S."/>
            <person name="Yamada K."/>
            <person name="Nakamura Y."/>
            <person name="Ichinomiya M."/>
            <person name="Sato N."/>
            <person name="Blanc-Mathieu R."/>
            <person name="Endo H."/>
            <person name="Kuwata A."/>
            <person name="Ogata H."/>
        </authorList>
    </citation>
    <scope>NUCLEOTIDE SEQUENCE [LARGE SCALE GENOMIC DNA]</scope>
</reference>
<comment type="caution">
    <text evidence="3">The sequence shown here is derived from an EMBL/GenBank/DDBJ whole genome shotgun (WGS) entry which is preliminary data.</text>
</comment>
<dbReference type="InterPro" id="IPR050242">
    <property type="entry name" value="JAMM_MPN+_peptidase_M67A"/>
</dbReference>
<dbReference type="Gene3D" id="3.40.140.10">
    <property type="entry name" value="Cytidine Deaminase, domain 2"/>
    <property type="match status" value="1"/>
</dbReference>
<dbReference type="PANTHER" id="PTHR10410">
    <property type="entry name" value="EUKARYOTIC TRANSLATION INITIATION FACTOR 3 -RELATED"/>
    <property type="match status" value="1"/>
</dbReference>
<feature type="compositionally biased region" description="Pro residues" evidence="1">
    <location>
        <begin position="329"/>
        <end position="344"/>
    </location>
</feature>
<evidence type="ECO:0000313" key="4">
    <source>
        <dbReference type="Proteomes" id="UP001162640"/>
    </source>
</evidence>
<feature type="compositionally biased region" description="Basic and acidic residues" evidence="1">
    <location>
        <begin position="831"/>
        <end position="877"/>
    </location>
</feature>
<feature type="compositionally biased region" description="Low complexity" evidence="1">
    <location>
        <begin position="318"/>
        <end position="328"/>
    </location>
</feature>
<feature type="compositionally biased region" description="Polar residues" evidence="1">
    <location>
        <begin position="300"/>
        <end position="310"/>
    </location>
</feature>
<feature type="compositionally biased region" description="Low complexity" evidence="1">
    <location>
        <begin position="1051"/>
        <end position="1066"/>
    </location>
</feature>
<dbReference type="SUPFAM" id="SSF102712">
    <property type="entry name" value="JAB1/MPN domain"/>
    <property type="match status" value="1"/>
</dbReference>
<organism evidence="3 4">
    <name type="scientific">Triparma laevis f. inornata</name>
    <dbReference type="NCBI Taxonomy" id="1714386"/>
    <lineage>
        <taxon>Eukaryota</taxon>
        <taxon>Sar</taxon>
        <taxon>Stramenopiles</taxon>
        <taxon>Ochrophyta</taxon>
        <taxon>Bolidophyceae</taxon>
        <taxon>Parmales</taxon>
        <taxon>Triparmaceae</taxon>
        <taxon>Triparma</taxon>
    </lineage>
</organism>
<evidence type="ECO:0000313" key="3">
    <source>
        <dbReference type="EMBL" id="GMH68415.1"/>
    </source>
</evidence>
<feature type="compositionally biased region" description="Polar residues" evidence="1">
    <location>
        <begin position="1067"/>
        <end position="1101"/>
    </location>
</feature>
<feature type="region of interest" description="Disordered" evidence="1">
    <location>
        <begin position="1"/>
        <end position="23"/>
    </location>
</feature>
<dbReference type="EMBL" id="BLQM01000139">
    <property type="protein sequence ID" value="GMH68415.1"/>
    <property type="molecule type" value="Genomic_DNA"/>
</dbReference>
<feature type="compositionally biased region" description="Basic and acidic residues" evidence="1">
    <location>
        <begin position="1187"/>
        <end position="1199"/>
    </location>
</feature>
<accession>A0A9W7AED1</accession>
<dbReference type="Proteomes" id="UP001162640">
    <property type="component" value="Unassembled WGS sequence"/>
</dbReference>
<feature type="compositionally biased region" description="Polar residues" evidence="1">
    <location>
        <begin position="1"/>
        <end position="17"/>
    </location>
</feature>
<feature type="compositionally biased region" description="Basic and acidic residues" evidence="1">
    <location>
        <begin position="269"/>
        <end position="285"/>
    </location>
</feature>
<protein>
    <recommendedName>
        <fullName evidence="2">MPN domain-containing protein</fullName>
    </recommendedName>
</protein>
<gene>
    <name evidence="3" type="ORF">TL16_g04928</name>
</gene>
<proteinExistence type="predicted"/>
<name>A0A9W7AED1_9STRA</name>